<dbReference type="OrthoDB" id="10056939at2759"/>
<proteinExistence type="predicted"/>
<sequence length="445" mass="49739">MDPSGIEPTPSLEQEGELSSRSLSCSSLPSLFGSPIDEYFISSEGDASQTADQSVWQQQPKTYPEPQFFWPLLEDEWYIPAELPHLNEETHAWPPSQDAPNSFHNTSFPQQQLGGVYQQSSQYFVEQPLPMIPEPSPAIPPPFNAPSAVTHDMDWRADLARWYTSSQNSESAASSPIATVLGNTEHNVANSLHGQHQAAPKAGFTTSFTSGLGRLPARARGKKSATARPKRSGPKRAGNPEIDKFPCTFCCDVFTTKHDWTRHETSRHLLLGGWKCTPFGLLTASDIDGTPICSYCGFDNPTEAHFKEHESRRCNKEHVYARKDNLKGHLRAIHKVEPPPWLETWKLELPDVKSRCGFCDGQLDSWESRAEHLTGHFYDGKTMEDWEGDHDFAPEIAAQVINAIPPYIIAAESAEPAPFSATHPNRANQMTRHRSLKQKPLVWMS</sequence>
<gene>
    <name evidence="3" type="ORF">CSOL1703_00011983</name>
</gene>
<reference evidence="3 4" key="2">
    <citation type="submission" date="2021-10" db="EMBL/GenBank/DDBJ databases">
        <authorList>
            <person name="Piombo E."/>
        </authorList>
    </citation>
    <scope>NUCLEOTIDE SEQUENCE [LARGE SCALE GENOMIC DNA]</scope>
</reference>
<reference evidence="4" key="1">
    <citation type="submission" date="2019-06" db="EMBL/GenBank/DDBJ databases">
        <authorList>
            <person name="Broberg M."/>
        </authorList>
    </citation>
    <scope>NUCLEOTIDE SEQUENCE [LARGE SCALE GENOMIC DNA]</scope>
</reference>
<organism evidence="3 4">
    <name type="scientific">Clonostachys solani</name>
    <dbReference type="NCBI Taxonomy" id="160281"/>
    <lineage>
        <taxon>Eukaryota</taxon>
        <taxon>Fungi</taxon>
        <taxon>Dikarya</taxon>
        <taxon>Ascomycota</taxon>
        <taxon>Pezizomycotina</taxon>
        <taxon>Sordariomycetes</taxon>
        <taxon>Hypocreomycetidae</taxon>
        <taxon>Hypocreales</taxon>
        <taxon>Bionectriaceae</taxon>
        <taxon>Clonostachys</taxon>
    </lineage>
</organism>
<evidence type="ECO:0000256" key="1">
    <source>
        <dbReference type="SAM" id="MobiDB-lite"/>
    </source>
</evidence>
<dbReference type="EMBL" id="CABFOC020000014">
    <property type="protein sequence ID" value="CAH0046254.1"/>
    <property type="molecule type" value="Genomic_DNA"/>
</dbReference>
<dbReference type="SMART" id="SM00355">
    <property type="entry name" value="ZnF_C2H2"/>
    <property type="match status" value="3"/>
</dbReference>
<dbReference type="Proteomes" id="UP000775872">
    <property type="component" value="Unassembled WGS sequence"/>
</dbReference>
<feature type="compositionally biased region" description="Basic residues" evidence="1">
    <location>
        <begin position="217"/>
        <end position="234"/>
    </location>
</feature>
<accession>A0A9P0ECH8</accession>
<comment type="caution">
    <text evidence="3">The sequence shown here is derived from an EMBL/GenBank/DDBJ whole genome shotgun (WGS) entry which is preliminary data.</text>
</comment>
<dbReference type="AlphaFoldDB" id="A0A9P0ECH8"/>
<feature type="domain" description="C2H2-type" evidence="2">
    <location>
        <begin position="247"/>
        <end position="268"/>
    </location>
</feature>
<keyword evidence="4" id="KW-1185">Reference proteome</keyword>
<dbReference type="PROSITE" id="PS00028">
    <property type="entry name" value="ZINC_FINGER_C2H2_1"/>
    <property type="match status" value="1"/>
</dbReference>
<evidence type="ECO:0000313" key="4">
    <source>
        <dbReference type="Proteomes" id="UP000775872"/>
    </source>
</evidence>
<dbReference type="InterPro" id="IPR013087">
    <property type="entry name" value="Znf_C2H2_type"/>
</dbReference>
<name>A0A9P0ECH8_9HYPO</name>
<feature type="region of interest" description="Disordered" evidence="1">
    <location>
        <begin position="1"/>
        <end position="24"/>
    </location>
</feature>
<protein>
    <recommendedName>
        <fullName evidence="2">C2H2-type domain-containing protein</fullName>
    </recommendedName>
</protein>
<evidence type="ECO:0000313" key="3">
    <source>
        <dbReference type="EMBL" id="CAH0046254.1"/>
    </source>
</evidence>
<feature type="region of interest" description="Disordered" evidence="1">
    <location>
        <begin position="210"/>
        <end position="239"/>
    </location>
</feature>
<evidence type="ECO:0000259" key="2">
    <source>
        <dbReference type="PROSITE" id="PS00028"/>
    </source>
</evidence>